<evidence type="ECO:0008006" key="3">
    <source>
        <dbReference type="Google" id="ProtNLM"/>
    </source>
</evidence>
<reference evidence="1" key="1">
    <citation type="journal article" date="2019" name="PLoS Negl. Trop. Dis.">
        <title>Revisiting the worldwide diversity of Leptospira species in the environment.</title>
        <authorList>
            <person name="Vincent A.T."/>
            <person name="Schiettekatte O."/>
            <person name="Bourhy P."/>
            <person name="Veyrier F.J."/>
            <person name="Picardeau M."/>
        </authorList>
    </citation>
    <scope>NUCLEOTIDE SEQUENCE [LARGE SCALE GENOMIC DNA]</scope>
    <source>
        <strain evidence="1">201800293</strain>
    </source>
</reference>
<gene>
    <name evidence="1" type="ORF">EHQ18_03275</name>
</gene>
<comment type="caution">
    <text evidence="1">The sequence shown here is derived from an EMBL/GenBank/DDBJ whole genome shotgun (WGS) entry which is preliminary data.</text>
</comment>
<proteinExistence type="predicted"/>
<accession>A0A6N4QLY6</accession>
<dbReference type="OrthoDB" id="331197at2"/>
<organism evidence="1 2">
    <name type="scientific">Leptospira kanakyensis</name>
    <dbReference type="NCBI Taxonomy" id="2484968"/>
    <lineage>
        <taxon>Bacteria</taxon>
        <taxon>Pseudomonadati</taxon>
        <taxon>Spirochaetota</taxon>
        <taxon>Spirochaetia</taxon>
        <taxon>Leptospirales</taxon>
        <taxon>Leptospiraceae</taxon>
        <taxon>Leptospira</taxon>
    </lineage>
</organism>
<dbReference type="PROSITE" id="PS51257">
    <property type="entry name" value="PROKAR_LIPOPROTEIN"/>
    <property type="match status" value="1"/>
</dbReference>
<sequence>MKFYYITSIIAFLSIFSCASYKYEITDTNIPVSFSNDLETNDKFREFRIETKLSWYLFDTQPIDTFDLDEIIRTNLPNAKKICNLRIHSKENVADSMIRTLTTGIQFLFTSNRALYSQRTVIIEGLVVE</sequence>
<dbReference type="Proteomes" id="UP000297239">
    <property type="component" value="Unassembled WGS sequence"/>
</dbReference>
<evidence type="ECO:0000313" key="1">
    <source>
        <dbReference type="EMBL" id="TGK75327.1"/>
    </source>
</evidence>
<name>A0A6N4QLY6_9LEPT</name>
<dbReference type="EMBL" id="RQFF01000010">
    <property type="protein sequence ID" value="TGK75327.1"/>
    <property type="molecule type" value="Genomic_DNA"/>
</dbReference>
<evidence type="ECO:0000313" key="2">
    <source>
        <dbReference type="Proteomes" id="UP000297239"/>
    </source>
</evidence>
<protein>
    <recommendedName>
        <fullName evidence="3">Lipoprotein</fullName>
    </recommendedName>
</protein>
<keyword evidence="2" id="KW-1185">Reference proteome</keyword>
<dbReference type="AlphaFoldDB" id="A0A6N4QLY6"/>
<dbReference type="RefSeq" id="WP_135631833.1">
    <property type="nucleotide sequence ID" value="NZ_RQFE01000009.1"/>
</dbReference>